<protein>
    <submittedName>
        <fullName evidence="1">Uncharacterized protein</fullName>
    </submittedName>
</protein>
<evidence type="ECO:0000313" key="2">
    <source>
        <dbReference type="Proteomes" id="UP000299102"/>
    </source>
</evidence>
<dbReference type="EMBL" id="BGZK01000366">
    <property type="protein sequence ID" value="GBP39449.1"/>
    <property type="molecule type" value="Genomic_DNA"/>
</dbReference>
<comment type="caution">
    <text evidence="1">The sequence shown here is derived from an EMBL/GenBank/DDBJ whole genome shotgun (WGS) entry which is preliminary data.</text>
</comment>
<reference evidence="1 2" key="1">
    <citation type="journal article" date="2019" name="Commun. Biol.">
        <title>The bagworm genome reveals a unique fibroin gene that provides high tensile strength.</title>
        <authorList>
            <person name="Kono N."/>
            <person name="Nakamura H."/>
            <person name="Ohtoshi R."/>
            <person name="Tomita M."/>
            <person name="Numata K."/>
            <person name="Arakawa K."/>
        </authorList>
    </citation>
    <scope>NUCLEOTIDE SEQUENCE [LARGE SCALE GENOMIC DNA]</scope>
</reference>
<keyword evidence="2" id="KW-1185">Reference proteome</keyword>
<dbReference type="Proteomes" id="UP000299102">
    <property type="component" value="Unassembled WGS sequence"/>
</dbReference>
<accession>A0A4C1VMS0</accession>
<name>A0A4C1VMS0_EUMVA</name>
<gene>
    <name evidence="1" type="ORF">EVAR_23800_1</name>
</gene>
<dbReference type="AlphaFoldDB" id="A0A4C1VMS0"/>
<sequence length="72" mass="8150">MCFEYLSACGARPVTPEQVPEEAASNENITDDDERVTRIDSIRLSFWYLRRCHKASSTSAQVFKAHETLLGT</sequence>
<proteinExistence type="predicted"/>
<organism evidence="1 2">
    <name type="scientific">Eumeta variegata</name>
    <name type="common">Bagworm moth</name>
    <name type="synonym">Eumeta japonica</name>
    <dbReference type="NCBI Taxonomy" id="151549"/>
    <lineage>
        <taxon>Eukaryota</taxon>
        <taxon>Metazoa</taxon>
        <taxon>Ecdysozoa</taxon>
        <taxon>Arthropoda</taxon>
        <taxon>Hexapoda</taxon>
        <taxon>Insecta</taxon>
        <taxon>Pterygota</taxon>
        <taxon>Neoptera</taxon>
        <taxon>Endopterygota</taxon>
        <taxon>Lepidoptera</taxon>
        <taxon>Glossata</taxon>
        <taxon>Ditrysia</taxon>
        <taxon>Tineoidea</taxon>
        <taxon>Psychidae</taxon>
        <taxon>Oiketicinae</taxon>
        <taxon>Eumeta</taxon>
    </lineage>
</organism>
<evidence type="ECO:0000313" key="1">
    <source>
        <dbReference type="EMBL" id="GBP39449.1"/>
    </source>
</evidence>